<comment type="cofactor">
    <cofactor evidence="1">
        <name>a divalent metal cation</name>
        <dbReference type="ChEBI" id="CHEBI:60240"/>
    </cofactor>
</comment>
<dbReference type="Proteomes" id="UP001155660">
    <property type="component" value="Chromosome B3"/>
</dbReference>
<sequence>MSSYCEHTGRRHLSKHQVWPLAYMKAQNCVFLSALTMACPFLRDVVDEEALVLRRAFRRERVFRDRLDPLDFPDDHLYERYRFSADGIRYLCRLLGPRIKHCTARSHALSVEQMVCVALRFFASGAFLYSVGDAEQLNKATICRTIRSVCLAIKALADVFISFPGHRRLCDMKEEFYRIAGFPNVIGAVDCTHIRIKAPSGAHEADFVNRKSFHSINVQMVCNADCVISNVVAKWPGSVHDSRIFRASEIYQCLSQGEFSGVLLGDRGYGCQPFLLTPFTDPQEAQQAYNHAHARTRARVEMTFGLLKARFHCLHKLRVNPVRACDITVACAVLHNVACLRKERAPRVPPAMDWDNPAIFPDDDSGRLLRDQYVLNYFS</sequence>
<dbReference type="KEGG" id="ccar:109074403"/>
<evidence type="ECO:0000313" key="9">
    <source>
        <dbReference type="RefSeq" id="XP_042577169.1"/>
    </source>
</evidence>
<dbReference type="GO" id="GO:0046872">
    <property type="term" value="F:metal ion binding"/>
    <property type="evidence" value="ECO:0007669"/>
    <property type="project" value="UniProtKB-KW"/>
</dbReference>
<dbReference type="GO" id="GO:0005634">
    <property type="term" value="C:nucleus"/>
    <property type="evidence" value="ECO:0007669"/>
    <property type="project" value="UniProtKB-SubCell"/>
</dbReference>
<dbReference type="InterPro" id="IPR045249">
    <property type="entry name" value="HARBI1-like"/>
</dbReference>
<name>A0A9Q9W5F8_CYPCA</name>
<dbReference type="GO" id="GO:0004518">
    <property type="term" value="F:nuclease activity"/>
    <property type="evidence" value="ECO:0007669"/>
    <property type="project" value="UniProtKB-KW"/>
</dbReference>
<comment type="subcellular location">
    <subcellularLocation>
        <location evidence="2">Nucleus</location>
    </subcellularLocation>
</comment>
<protein>
    <submittedName>
        <fullName evidence="9 10">Nuclease HARBI1 isoform X1</fullName>
    </submittedName>
</protein>
<gene>
    <name evidence="9 10" type="primary">LOC109074403</name>
</gene>
<dbReference type="RefSeq" id="XP_042577170.1">
    <property type="nucleotide sequence ID" value="XM_042721236.1"/>
</dbReference>
<dbReference type="GO" id="GO:0016787">
    <property type="term" value="F:hydrolase activity"/>
    <property type="evidence" value="ECO:0007669"/>
    <property type="project" value="UniProtKB-KW"/>
</dbReference>
<dbReference type="Pfam" id="PF13359">
    <property type="entry name" value="DDE_Tnp_4"/>
    <property type="match status" value="1"/>
</dbReference>
<evidence type="ECO:0000256" key="1">
    <source>
        <dbReference type="ARBA" id="ARBA00001968"/>
    </source>
</evidence>
<evidence type="ECO:0000256" key="2">
    <source>
        <dbReference type="ARBA" id="ARBA00004123"/>
    </source>
</evidence>
<keyword evidence="7" id="KW-0539">Nucleus</keyword>
<dbReference type="InterPro" id="IPR027806">
    <property type="entry name" value="HARBI1_dom"/>
</dbReference>
<dbReference type="GeneID" id="109074403"/>
<evidence type="ECO:0000256" key="7">
    <source>
        <dbReference type="ARBA" id="ARBA00023242"/>
    </source>
</evidence>
<comment type="similarity">
    <text evidence="3">Belongs to the HARBI1 family.</text>
</comment>
<organism evidence="9">
    <name type="scientific">Cyprinus carpio</name>
    <name type="common">Common carp</name>
    <dbReference type="NCBI Taxonomy" id="7962"/>
    <lineage>
        <taxon>Eukaryota</taxon>
        <taxon>Metazoa</taxon>
        <taxon>Chordata</taxon>
        <taxon>Craniata</taxon>
        <taxon>Vertebrata</taxon>
        <taxon>Euteleostomi</taxon>
        <taxon>Actinopterygii</taxon>
        <taxon>Neopterygii</taxon>
        <taxon>Teleostei</taxon>
        <taxon>Ostariophysi</taxon>
        <taxon>Cypriniformes</taxon>
        <taxon>Cyprinidae</taxon>
        <taxon>Cyprininae</taxon>
        <taxon>Cyprinus</taxon>
    </lineage>
</organism>
<accession>A0A9Q9W5F8</accession>
<keyword evidence="6" id="KW-0378">Hydrolase</keyword>
<evidence type="ECO:0000256" key="6">
    <source>
        <dbReference type="ARBA" id="ARBA00022801"/>
    </source>
</evidence>
<evidence type="ECO:0000256" key="3">
    <source>
        <dbReference type="ARBA" id="ARBA00006958"/>
    </source>
</evidence>
<evidence type="ECO:0000256" key="5">
    <source>
        <dbReference type="ARBA" id="ARBA00022723"/>
    </source>
</evidence>
<evidence type="ECO:0000259" key="8">
    <source>
        <dbReference type="Pfam" id="PF13359"/>
    </source>
</evidence>
<feature type="domain" description="DDE Tnp4" evidence="8">
    <location>
        <begin position="189"/>
        <end position="336"/>
    </location>
</feature>
<proteinExistence type="inferred from homology"/>
<keyword evidence="4" id="KW-0540">Nuclease</keyword>
<keyword evidence="5" id="KW-0479">Metal-binding</keyword>
<evidence type="ECO:0000256" key="4">
    <source>
        <dbReference type="ARBA" id="ARBA00022722"/>
    </source>
</evidence>
<dbReference type="RefSeq" id="XP_042577169.1">
    <property type="nucleotide sequence ID" value="XM_042721235.1"/>
</dbReference>
<dbReference type="PANTHER" id="PTHR22930:SF267">
    <property type="entry name" value="NUCLEASE HARBI1-RELATED"/>
    <property type="match status" value="1"/>
</dbReference>
<dbReference type="PANTHER" id="PTHR22930">
    <property type="match status" value="1"/>
</dbReference>
<reference evidence="9 10" key="1">
    <citation type="submission" date="2025-04" db="UniProtKB">
        <authorList>
            <consortium name="RefSeq"/>
        </authorList>
    </citation>
    <scope>IDENTIFICATION</scope>
    <source>
        <tissue evidence="9 10">Muscle</tissue>
    </source>
</reference>
<dbReference type="AlphaFoldDB" id="A0A9Q9W5F8"/>
<evidence type="ECO:0000313" key="10">
    <source>
        <dbReference type="RefSeq" id="XP_042577170.1"/>
    </source>
</evidence>